<sequence>MALPPTFEPALAPLVGFTQKPRIKLLKAEFGDGYIQRAPDGINHIAYNYEFKWEGPVAKIDEIVSFLHARRAVDRFLYTPPGELVTRSFVCQAWERTKNGELASLSATFEQVFGP</sequence>
<evidence type="ECO:0000313" key="2">
    <source>
        <dbReference type="Proteomes" id="UP000584642"/>
    </source>
</evidence>
<name>A0ABX2TFQ0_9PROT</name>
<protein>
    <submittedName>
        <fullName evidence="1">Phage tail protein</fullName>
    </submittedName>
</protein>
<dbReference type="RefSeq" id="WP_180284864.1">
    <property type="nucleotide sequence ID" value="NZ_JABFDB010000024.1"/>
</dbReference>
<proteinExistence type="predicted"/>
<dbReference type="InterPro" id="IPR010265">
    <property type="entry name" value="Phage_lambda_TipM"/>
</dbReference>
<reference evidence="1 2" key="1">
    <citation type="submission" date="2020-05" db="EMBL/GenBank/DDBJ databases">
        <title>Azospirillum oleiclasticum sp. nov, a nitrogen-fixing and heavy crude oil-emulsifying bacterium isolated from the crude oil of Yumen Oilfield.</title>
        <authorList>
            <person name="Wu D."/>
            <person name="Cai M."/>
            <person name="Zhang X."/>
        </authorList>
    </citation>
    <scope>NUCLEOTIDE SEQUENCE [LARGE SCALE GENOMIC DNA]</scope>
    <source>
        <strain evidence="1 2">ROY-1-1-2</strain>
    </source>
</reference>
<keyword evidence="2" id="KW-1185">Reference proteome</keyword>
<organism evidence="1 2">
    <name type="scientific">Azospirillum oleiclasticum</name>
    <dbReference type="NCBI Taxonomy" id="2735135"/>
    <lineage>
        <taxon>Bacteria</taxon>
        <taxon>Pseudomonadati</taxon>
        <taxon>Pseudomonadota</taxon>
        <taxon>Alphaproteobacteria</taxon>
        <taxon>Rhodospirillales</taxon>
        <taxon>Azospirillaceae</taxon>
        <taxon>Azospirillum</taxon>
    </lineage>
</organism>
<dbReference type="Pfam" id="PF05939">
    <property type="entry name" value="Phage_min_tail"/>
    <property type="match status" value="1"/>
</dbReference>
<dbReference type="EMBL" id="JABFDB010000024">
    <property type="protein sequence ID" value="NYZ23083.1"/>
    <property type="molecule type" value="Genomic_DNA"/>
</dbReference>
<evidence type="ECO:0000313" key="1">
    <source>
        <dbReference type="EMBL" id="NYZ23083.1"/>
    </source>
</evidence>
<dbReference type="Proteomes" id="UP000584642">
    <property type="component" value="Unassembled WGS sequence"/>
</dbReference>
<comment type="caution">
    <text evidence="1">The sequence shown here is derived from an EMBL/GenBank/DDBJ whole genome shotgun (WGS) entry which is preliminary data.</text>
</comment>
<gene>
    <name evidence="1" type="ORF">HND93_25530</name>
</gene>
<accession>A0ABX2TFQ0</accession>